<dbReference type="EMBL" id="AP014957">
    <property type="protein sequence ID" value="BAS71765.1"/>
    <property type="molecule type" value="Genomic_DNA"/>
</dbReference>
<name>A0A0P0V1H2_ORYSJ</name>
<organism evidence="1 2">
    <name type="scientific">Oryza sativa subsp. japonica</name>
    <name type="common">Rice</name>
    <dbReference type="NCBI Taxonomy" id="39947"/>
    <lineage>
        <taxon>Eukaryota</taxon>
        <taxon>Viridiplantae</taxon>
        <taxon>Streptophyta</taxon>
        <taxon>Embryophyta</taxon>
        <taxon>Tracheophyta</taxon>
        <taxon>Spermatophyta</taxon>
        <taxon>Magnoliopsida</taxon>
        <taxon>Liliopsida</taxon>
        <taxon>Poales</taxon>
        <taxon>Poaceae</taxon>
        <taxon>BOP clade</taxon>
        <taxon>Oryzoideae</taxon>
        <taxon>Oryzeae</taxon>
        <taxon>Oryzinae</taxon>
        <taxon>Oryza</taxon>
        <taxon>Oryza sativa</taxon>
    </lineage>
</organism>
<keyword evidence="2" id="KW-1185">Reference proteome</keyword>
<dbReference type="InParanoid" id="A0A0P0V1H2"/>
<evidence type="ECO:0000313" key="2">
    <source>
        <dbReference type="Proteomes" id="UP000059680"/>
    </source>
</evidence>
<evidence type="ECO:0000313" key="1">
    <source>
        <dbReference type="EMBL" id="BAS71765.1"/>
    </source>
</evidence>
<gene>
    <name evidence="1" type="ordered locus">Os01g0308200</name>
    <name evidence="1" type="ORF">OSNPB_010308200</name>
</gene>
<sequence>MISSKSYATCLSSYSHIFTCRSSISLRSASASTARILQSMTFISSNSDAVAGNFLGSQEEQDGTWTEVYTLAKKPARVDRIEDAMADEGCSGEPKYVQIFCVLESVVWLADE</sequence>
<accession>A0A0P0V1H2</accession>
<dbReference type="Proteomes" id="UP000059680">
    <property type="component" value="Chromosome 1"/>
</dbReference>
<reference evidence="2" key="1">
    <citation type="journal article" date="2005" name="Nature">
        <title>The map-based sequence of the rice genome.</title>
        <authorList>
            <consortium name="International rice genome sequencing project (IRGSP)"/>
            <person name="Matsumoto T."/>
            <person name="Wu J."/>
            <person name="Kanamori H."/>
            <person name="Katayose Y."/>
            <person name="Fujisawa M."/>
            <person name="Namiki N."/>
            <person name="Mizuno H."/>
            <person name="Yamamoto K."/>
            <person name="Antonio B.A."/>
            <person name="Baba T."/>
            <person name="Sakata K."/>
            <person name="Nagamura Y."/>
            <person name="Aoki H."/>
            <person name="Arikawa K."/>
            <person name="Arita K."/>
            <person name="Bito T."/>
            <person name="Chiden Y."/>
            <person name="Fujitsuka N."/>
            <person name="Fukunaka R."/>
            <person name="Hamada M."/>
            <person name="Harada C."/>
            <person name="Hayashi A."/>
            <person name="Hijishita S."/>
            <person name="Honda M."/>
            <person name="Hosokawa S."/>
            <person name="Ichikawa Y."/>
            <person name="Idonuma A."/>
            <person name="Iijima M."/>
            <person name="Ikeda M."/>
            <person name="Ikeno M."/>
            <person name="Ito K."/>
            <person name="Ito S."/>
            <person name="Ito T."/>
            <person name="Ito Y."/>
            <person name="Ito Y."/>
            <person name="Iwabuchi A."/>
            <person name="Kamiya K."/>
            <person name="Karasawa W."/>
            <person name="Kurita K."/>
            <person name="Katagiri S."/>
            <person name="Kikuta A."/>
            <person name="Kobayashi H."/>
            <person name="Kobayashi N."/>
            <person name="Machita K."/>
            <person name="Maehara T."/>
            <person name="Masukawa M."/>
            <person name="Mizubayashi T."/>
            <person name="Mukai Y."/>
            <person name="Nagasaki H."/>
            <person name="Nagata Y."/>
            <person name="Naito S."/>
            <person name="Nakashima M."/>
            <person name="Nakama Y."/>
            <person name="Nakamichi Y."/>
            <person name="Nakamura M."/>
            <person name="Meguro A."/>
            <person name="Negishi M."/>
            <person name="Ohta I."/>
            <person name="Ohta T."/>
            <person name="Okamoto M."/>
            <person name="Ono N."/>
            <person name="Saji S."/>
            <person name="Sakaguchi M."/>
            <person name="Sakai K."/>
            <person name="Shibata M."/>
            <person name="Shimokawa T."/>
            <person name="Song J."/>
            <person name="Takazaki Y."/>
            <person name="Terasawa K."/>
            <person name="Tsugane M."/>
            <person name="Tsuji K."/>
            <person name="Ueda S."/>
            <person name="Waki K."/>
            <person name="Yamagata H."/>
            <person name="Yamamoto M."/>
            <person name="Yamamoto S."/>
            <person name="Yamane H."/>
            <person name="Yoshiki S."/>
            <person name="Yoshihara R."/>
            <person name="Yukawa K."/>
            <person name="Zhong H."/>
            <person name="Yano M."/>
            <person name="Yuan Q."/>
            <person name="Ouyang S."/>
            <person name="Liu J."/>
            <person name="Jones K.M."/>
            <person name="Gansberger K."/>
            <person name="Moffat K."/>
            <person name="Hill J."/>
            <person name="Bera J."/>
            <person name="Fadrosh D."/>
            <person name="Jin S."/>
            <person name="Johri S."/>
            <person name="Kim M."/>
            <person name="Overton L."/>
            <person name="Reardon M."/>
            <person name="Tsitrin T."/>
            <person name="Vuong H."/>
            <person name="Weaver B."/>
            <person name="Ciecko A."/>
            <person name="Tallon L."/>
            <person name="Jackson J."/>
            <person name="Pai G."/>
            <person name="Aken S.V."/>
            <person name="Utterback T."/>
            <person name="Reidmuller S."/>
            <person name="Feldblyum T."/>
            <person name="Hsiao J."/>
            <person name="Zismann V."/>
            <person name="Iobst S."/>
            <person name="de Vazeille A.R."/>
            <person name="Buell C.R."/>
            <person name="Ying K."/>
            <person name="Li Y."/>
            <person name="Lu T."/>
            <person name="Huang Y."/>
            <person name="Zhao Q."/>
            <person name="Feng Q."/>
            <person name="Zhang L."/>
            <person name="Zhu J."/>
            <person name="Weng Q."/>
            <person name="Mu J."/>
            <person name="Lu Y."/>
            <person name="Fan D."/>
            <person name="Liu Y."/>
            <person name="Guan J."/>
            <person name="Zhang Y."/>
            <person name="Yu S."/>
            <person name="Liu X."/>
            <person name="Zhang Y."/>
            <person name="Hong G."/>
            <person name="Han B."/>
            <person name="Choisne N."/>
            <person name="Demange N."/>
            <person name="Orjeda G."/>
            <person name="Samain S."/>
            <person name="Cattolico L."/>
            <person name="Pelletier E."/>
            <person name="Couloux A."/>
            <person name="Segurens B."/>
            <person name="Wincker P."/>
            <person name="D'Hont A."/>
            <person name="Scarpelli C."/>
            <person name="Weissenbach J."/>
            <person name="Salanoubat M."/>
            <person name="Quetier F."/>
            <person name="Yu Y."/>
            <person name="Kim H.R."/>
            <person name="Rambo T."/>
            <person name="Currie J."/>
            <person name="Collura K."/>
            <person name="Luo M."/>
            <person name="Yang T."/>
            <person name="Ammiraju J.S.S."/>
            <person name="Engler F."/>
            <person name="Soderlund C."/>
            <person name="Wing R.A."/>
            <person name="Palmer L.E."/>
            <person name="de la Bastide M."/>
            <person name="Spiegel L."/>
            <person name="Nascimento L."/>
            <person name="Zutavern T."/>
            <person name="O'Shaughnessy A."/>
            <person name="Dike S."/>
            <person name="Dedhia N."/>
            <person name="Preston R."/>
            <person name="Balija V."/>
            <person name="McCombie W.R."/>
            <person name="Chow T."/>
            <person name="Chen H."/>
            <person name="Chung M."/>
            <person name="Chen C."/>
            <person name="Shaw J."/>
            <person name="Wu H."/>
            <person name="Hsiao K."/>
            <person name="Chao Y."/>
            <person name="Chu M."/>
            <person name="Cheng C."/>
            <person name="Hour A."/>
            <person name="Lee P."/>
            <person name="Lin S."/>
            <person name="Lin Y."/>
            <person name="Liou J."/>
            <person name="Liu S."/>
            <person name="Hsing Y."/>
            <person name="Raghuvanshi S."/>
            <person name="Mohanty A."/>
            <person name="Bharti A.K."/>
            <person name="Gaur A."/>
            <person name="Gupta V."/>
            <person name="Kumar D."/>
            <person name="Ravi V."/>
            <person name="Vij S."/>
            <person name="Kapur A."/>
            <person name="Khurana P."/>
            <person name="Khurana P."/>
            <person name="Khurana J.P."/>
            <person name="Tyagi A.K."/>
            <person name="Gaikwad K."/>
            <person name="Singh A."/>
            <person name="Dalal V."/>
            <person name="Srivastava S."/>
            <person name="Dixit A."/>
            <person name="Pal A.K."/>
            <person name="Ghazi I.A."/>
            <person name="Yadav M."/>
            <person name="Pandit A."/>
            <person name="Bhargava A."/>
            <person name="Sureshbabu K."/>
            <person name="Batra K."/>
            <person name="Sharma T.R."/>
            <person name="Mohapatra T."/>
            <person name="Singh N.K."/>
            <person name="Messing J."/>
            <person name="Nelson A.B."/>
            <person name="Fuks G."/>
            <person name="Kavchok S."/>
            <person name="Keizer G."/>
            <person name="Linton E."/>
            <person name="Llaca V."/>
            <person name="Song R."/>
            <person name="Tanyolac B."/>
            <person name="Young S."/>
            <person name="Ho-Il K."/>
            <person name="Hahn J.H."/>
            <person name="Sangsakoo G."/>
            <person name="Vanavichit A."/>
            <person name="de Mattos Luiz.A.T."/>
            <person name="Zimmer P.D."/>
            <person name="Malone G."/>
            <person name="Dellagostin O."/>
            <person name="de Oliveira A.C."/>
            <person name="Bevan M."/>
            <person name="Bancroft I."/>
            <person name="Minx P."/>
            <person name="Cordum H."/>
            <person name="Wilson R."/>
            <person name="Cheng Z."/>
            <person name="Jin W."/>
            <person name="Jiang J."/>
            <person name="Leong S.A."/>
            <person name="Iwama H."/>
            <person name="Gojobori T."/>
            <person name="Itoh T."/>
            <person name="Niimura Y."/>
            <person name="Fujii Y."/>
            <person name="Habara T."/>
            <person name="Sakai H."/>
            <person name="Sato Y."/>
            <person name="Wilson G."/>
            <person name="Kumar K."/>
            <person name="McCouch S."/>
            <person name="Juretic N."/>
            <person name="Hoen D."/>
            <person name="Wright S."/>
            <person name="Bruskiewich R."/>
            <person name="Bureau T."/>
            <person name="Miyao A."/>
            <person name="Hirochika H."/>
            <person name="Nishikawa T."/>
            <person name="Kadowaki K."/>
            <person name="Sugiura M."/>
            <person name="Burr B."/>
            <person name="Sasaki T."/>
        </authorList>
    </citation>
    <scope>NUCLEOTIDE SEQUENCE [LARGE SCALE GENOMIC DNA]</scope>
    <source>
        <strain evidence="2">cv. Nipponbare</strain>
    </source>
</reference>
<proteinExistence type="predicted"/>
<dbReference type="PaxDb" id="39947-A0A0P0V1H2"/>
<dbReference type="AlphaFoldDB" id="A0A0P0V1H2"/>
<protein>
    <submittedName>
        <fullName evidence="1">Os01g0308200 protein</fullName>
    </submittedName>
</protein>
<dbReference type="Gramene" id="Os01t0308200-01">
    <property type="protein sequence ID" value="Os01t0308200-01"/>
    <property type="gene ID" value="Os01g0308200"/>
</dbReference>
<reference evidence="1 2" key="2">
    <citation type="journal article" date="2013" name="Plant Cell Physiol.">
        <title>Rice Annotation Project Database (RAP-DB): an integrative and interactive database for rice genomics.</title>
        <authorList>
            <person name="Sakai H."/>
            <person name="Lee S.S."/>
            <person name="Tanaka T."/>
            <person name="Numa H."/>
            <person name="Kim J."/>
            <person name="Kawahara Y."/>
            <person name="Wakimoto H."/>
            <person name="Yang C.C."/>
            <person name="Iwamoto M."/>
            <person name="Abe T."/>
            <person name="Yamada Y."/>
            <person name="Muto A."/>
            <person name="Inokuchi H."/>
            <person name="Ikemura T."/>
            <person name="Matsumoto T."/>
            <person name="Sasaki T."/>
            <person name="Itoh T."/>
        </authorList>
    </citation>
    <scope>NUCLEOTIDE SEQUENCE [LARGE SCALE GENOMIC DNA]</scope>
    <source>
        <strain evidence="2">cv. Nipponbare</strain>
    </source>
</reference>
<dbReference type="Gramene" id="Os01t0308200-02">
    <property type="protein sequence ID" value="Os01t0308200-02"/>
    <property type="gene ID" value="Os01g0308200"/>
</dbReference>
<reference evidence="1 2" key="3">
    <citation type="journal article" date="2013" name="Rice">
        <title>Improvement of the Oryza sativa Nipponbare reference genome using next generation sequence and optical map data.</title>
        <authorList>
            <person name="Kawahara Y."/>
            <person name="de la Bastide M."/>
            <person name="Hamilton J.P."/>
            <person name="Kanamori H."/>
            <person name="McCombie W.R."/>
            <person name="Ouyang S."/>
            <person name="Schwartz D.C."/>
            <person name="Tanaka T."/>
            <person name="Wu J."/>
            <person name="Zhou S."/>
            <person name="Childs K.L."/>
            <person name="Davidson R.M."/>
            <person name="Lin H."/>
            <person name="Quesada-Ocampo L."/>
            <person name="Vaillancourt B."/>
            <person name="Sakai H."/>
            <person name="Lee S.S."/>
            <person name="Kim J."/>
            <person name="Numa H."/>
            <person name="Itoh T."/>
            <person name="Buell C.R."/>
            <person name="Matsumoto T."/>
        </authorList>
    </citation>
    <scope>NUCLEOTIDE SEQUENCE [LARGE SCALE GENOMIC DNA]</scope>
    <source>
        <strain evidence="2">cv. Nipponbare</strain>
    </source>
</reference>